<feature type="compositionally biased region" description="Polar residues" evidence="1">
    <location>
        <begin position="154"/>
        <end position="163"/>
    </location>
</feature>
<comment type="caution">
    <text evidence="2">The sequence shown here is derived from an EMBL/GenBank/DDBJ whole genome shotgun (WGS) entry which is preliminary data.</text>
</comment>
<evidence type="ECO:0000256" key="1">
    <source>
        <dbReference type="SAM" id="MobiDB-lite"/>
    </source>
</evidence>
<feature type="compositionally biased region" description="Basic and acidic residues" evidence="1">
    <location>
        <begin position="49"/>
        <end position="64"/>
    </location>
</feature>
<feature type="region of interest" description="Disordered" evidence="1">
    <location>
        <begin position="1"/>
        <end position="174"/>
    </location>
</feature>
<reference evidence="2 3" key="1">
    <citation type="submission" date="2022-12" db="EMBL/GenBank/DDBJ databases">
        <title>Genomic features and morphological characterization of a novel Knufia sp. strain isolated from spacecraft assembly facility.</title>
        <authorList>
            <person name="Teixeira M."/>
            <person name="Chander A.M."/>
            <person name="Stajich J.E."/>
            <person name="Venkateswaran K."/>
        </authorList>
    </citation>
    <scope>NUCLEOTIDE SEQUENCE [LARGE SCALE GENOMIC DNA]</scope>
    <source>
        <strain evidence="2 3">FJI-L2-BK-P2</strain>
    </source>
</reference>
<feature type="compositionally biased region" description="Basic and acidic residues" evidence="1">
    <location>
        <begin position="17"/>
        <end position="42"/>
    </location>
</feature>
<feature type="compositionally biased region" description="Basic and acidic residues" evidence="1">
    <location>
        <begin position="133"/>
        <end position="150"/>
    </location>
</feature>
<sequence length="456" mass="51417">MADRKRRYTIYAASDDANDRGAARDRNPAFNEARKDFEKEFQRLQAENSRSEEVVRNYKKRDEAATPQVPSSSSKSSITPATGSTKDNTTASTTAAKRVDSGDGDTEQRSKRTKLSQEQAAQETVRNSAKIPAEPKHQDDTAASREKEPWVRLTETQGKSSPATDKRNGSPSELLAKRPGLLLKIVKELDRPLMQGRGKTRYIRGSRQLWYDEAAEDYESQLLPFLRAHDKFPPSASLDHVHIIDLEQGLSRGKREVQHLWLPDVAATVLWEHGWSPFDDVLRVSGSGTLDDFLKVEEYPQFIFECREGSSQPSSAGERGHKFCIVRMHRFVVIGQLARDKRPKSSNATGLCFQRSDFAVAVLYQIHEDEPNLWVFRGEFYENDERDDRSARVSLLTLGDYLGADVTCLLARHIQDCVRRGPKSPGLCSYVAKAKVGEELYYSAATDKFSVRLRSA</sequence>
<dbReference type="EMBL" id="JAKLMC020000021">
    <property type="protein sequence ID" value="KAK5951286.1"/>
    <property type="molecule type" value="Genomic_DNA"/>
</dbReference>
<organism evidence="2 3">
    <name type="scientific">Knufia fluminis</name>
    <dbReference type="NCBI Taxonomy" id="191047"/>
    <lineage>
        <taxon>Eukaryota</taxon>
        <taxon>Fungi</taxon>
        <taxon>Dikarya</taxon>
        <taxon>Ascomycota</taxon>
        <taxon>Pezizomycotina</taxon>
        <taxon>Eurotiomycetes</taxon>
        <taxon>Chaetothyriomycetidae</taxon>
        <taxon>Chaetothyriales</taxon>
        <taxon>Trichomeriaceae</taxon>
        <taxon>Knufia</taxon>
    </lineage>
</organism>
<gene>
    <name evidence="2" type="ORF">OHC33_007704</name>
</gene>
<evidence type="ECO:0000313" key="3">
    <source>
        <dbReference type="Proteomes" id="UP001316803"/>
    </source>
</evidence>
<proteinExistence type="predicted"/>
<feature type="compositionally biased region" description="Polar residues" evidence="1">
    <location>
        <begin position="78"/>
        <end position="95"/>
    </location>
</feature>
<feature type="compositionally biased region" description="Basic and acidic residues" evidence="1">
    <location>
        <begin position="97"/>
        <end position="110"/>
    </location>
</feature>
<keyword evidence="3" id="KW-1185">Reference proteome</keyword>
<name>A0AAN8EPM2_9EURO</name>
<dbReference type="Proteomes" id="UP001316803">
    <property type="component" value="Unassembled WGS sequence"/>
</dbReference>
<protein>
    <submittedName>
        <fullName evidence="2">Uncharacterized protein</fullName>
    </submittedName>
</protein>
<dbReference type="AlphaFoldDB" id="A0AAN8EPM2"/>
<evidence type="ECO:0000313" key="2">
    <source>
        <dbReference type="EMBL" id="KAK5951286.1"/>
    </source>
</evidence>
<feature type="compositionally biased region" description="Polar residues" evidence="1">
    <location>
        <begin position="116"/>
        <end position="127"/>
    </location>
</feature>
<accession>A0AAN8EPM2</accession>